<feature type="region of interest" description="Disordered" evidence="1">
    <location>
        <begin position="116"/>
        <end position="145"/>
    </location>
</feature>
<keyword evidence="2" id="KW-0812">Transmembrane</keyword>
<keyword evidence="2" id="KW-0472">Membrane</keyword>
<dbReference type="OrthoDB" id="3178064at2"/>
<accession>A0A4Q5MZS5</accession>
<evidence type="ECO:0008006" key="5">
    <source>
        <dbReference type="Google" id="ProtNLM"/>
    </source>
</evidence>
<dbReference type="EMBL" id="SDWW01000019">
    <property type="protein sequence ID" value="RYV51245.1"/>
    <property type="molecule type" value="Genomic_DNA"/>
</dbReference>
<evidence type="ECO:0000313" key="3">
    <source>
        <dbReference type="EMBL" id="RYV51245.1"/>
    </source>
</evidence>
<evidence type="ECO:0000256" key="2">
    <source>
        <dbReference type="SAM" id="Phobius"/>
    </source>
</evidence>
<organism evidence="3 4">
    <name type="scientific">Pengzhenrongella frigida</name>
    <dbReference type="NCBI Taxonomy" id="1259133"/>
    <lineage>
        <taxon>Bacteria</taxon>
        <taxon>Bacillati</taxon>
        <taxon>Actinomycetota</taxon>
        <taxon>Actinomycetes</taxon>
        <taxon>Micrococcales</taxon>
        <taxon>Pengzhenrongella</taxon>
    </lineage>
</organism>
<evidence type="ECO:0000256" key="1">
    <source>
        <dbReference type="SAM" id="MobiDB-lite"/>
    </source>
</evidence>
<reference evidence="3 4" key="1">
    <citation type="submission" date="2019-01" db="EMBL/GenBank/DDBJ databases">
        <title>Novel species of Cellulomonas.</title>
        <authorList>
            <person name="Liu Q."/>
            <person name="Xin Y.-H."/>
        </authorList>
    </citation>
    <scope>NUCLEOTIDE SEQUENCE [LARGE SCALE GENOMIC DNA]</scope>
    <source>
        <strain evidence="3 4">HLT2-17</strain>
    </source>
</reference>
<feature type="compositionally biased region" description="Basic and acidic residues" evidence="1">
    <location>
        <begin position="116"/>
        <end position="127"/>
    </location>
</feature>
<dbReference type="InterPro" id="IPR036286">
    <property type="entry name" value="LexA/Signal_pep-like_sf"/>
</dbReference>
<comment type="caution">
    <text evidence="3">The sequence shown here is derived from an EMBL/GenBank/DDBJ whole genome shotgun (WGS) entry which is preliminary data.</text>
</comment>
<evidence type="ECO:0000313" key="4">
    <source>
        <dbReference type="Proteomes" id="UP000293764"/>
    </source>
</evidence>
<dbReference type="AlphaFoldDB" id="A0A4Q5MZS5"/>
<protein>
    <recommendedName>
        <fullName evidence="5">Signal peptidase I</fullName>
    </recommendedName>
</protein>
<dbReference type="CDD" id="cd06462">
    <property type="entry name" value="Peptidase_S24_S26"/>
    <property type="match status" value="1"/>
</dbReference>
<sequence length="145" mass="15381">MTGHSMEPIYYTGDLVVSRCGEPSVGDVVVYQPESIGGARIIHRAVGGDAAAGWEMKGDNNDFVDQFTPKGAEILGTAKLHLPKVGRAAAALTSPLIWLSVIALALALLLWPRTAREDDHSDSEAPDPKNGVGVHESARPVEAEQ</sequence>
<feature type="compositionally biased region" description="Basic and acidic residues" evidence="1">
    <location>
        <begin position="136"/>
        <end position="145"/>
    </location>
</feature>
<keyword evidence="2" id="KW-1133">Transmembrane helix</keyword>
<feature type="transmembrane region" description="Helical" evidence="2">
    <location>
        <begin position="88"/>
        <end position="111"/>
    </location>
</feature>
<dbReference type="Proteomes" id="UP000293764">
    <property type="component" value="Unassembled WGS sequence"/>
</dbReference>
<gene>
    <name evidence="3" type="ORF">EUA98_09510</name>
</gene>
<keyword evidence="4" id="KW-1185">Reference proteome</keyword>
<dbReference type="SUPFAM" id="SSF51306">
    <property type="entry name" value="LexA/Signal peptidase"/>
    <property type="match status" value="1"/>
</dbReference>
<proteinExistence type="predicted"/>
<name>A0A4Q5MZS5_9MICO</name>